<feature type="transmembrane region" description="Helical" evidence="9">
    <location>
        <begin position="25"/>
        <end position="47"/>
    </location>
</feature>
<sequence>MVAIAYLVVYSVHVLRPPHGAEPRILGWASWVTWLVFVVDYVVRLGLATDRRHWFVHHLFDLLIVALPFMGPLRLLRVVVVFSALQKAVGDAVRGRIMIYTVAAAALLIYVASLAILDVERSYPGATIDSFGKALWWSITTVTTVGYGDLYPVTVTGRVIAALLMIGGISLIGVVTGSLASWIVQRVSEADTANQQATALTIEQLRSELRALAEQLSATPPGPQHRPVIDAERVVDGRSATGARR</sequence>
<keyword evidence="7 11" id="KW-0407">Ion channel</keyword>
<keyword evidence="5" id="KW-0406">Ion transport</keyword>
<dbReference type="EMBL" id="AP022614">
    <property type="protein sequence ID" value="BBZ43496.1"/>
    <property type="molecule type" value="Genomic_DNA"/>
</dbReference>
<dbReference type="OrthoDB" id="9799090at2"/>
<keyword evidence="6 9" id="KW-0472">Membrane</keyword>
<evidence type="ECO:0000256" key="1">
    <source>
        <dbReference type="ARBA" id="ARBA00004141"/>
    </source>
</evidence>
<gene>
    <name evidence="11" type="ORF">MPRM_07770</name>
</gene>
<dbReference type="PANTHER" id="PTHR11537">
    <property type="entry name" value="VOLTAGE-GATED POTASSIUM CHANNEL"/>
    <property type="match status" value="1"/>
</dbReference>
<evidence type="ECO:0000256" key="3">
    <source>
        <dbReference type="ARBA" id="ARBA00022692"/>
    </source>
</evidence>
<evidence type="ECO:0000256" key="8">
    <source>
        <dbReference type="SAM" id="MobiDB-lite"/>
    </source>
</evidence>
<dbReference type="Gene3D" id="1.10.287.70">
    <property type="match status" value="1"/>
</dbReference>
<evidence type="ECO:0000259" key="10">
    <source>
        <dbReference type="Pfam" id="PF07885"/>
    </source>
</evidence>
<feature type="domain" description="Potassium channel" evidence="10">
    <location>
        <begin position="112"/>
        <end position="184"/>
    </location>
</feature>
<evidence type="ECO:0000313" key="12">
    <source>
        <dbReference type="Proteomes" id="UP000467105"/>
    </source>
</evidence>
<dbReference type="GO" id="GO:0005249">
    <property type="term" value="F:voltage-gated potassium channel activity"/>
    <property type="evidence" value="ECO:0007669"/>
    <property type="project" value="InterPro"/>
</dbReference>
<evidence type="ECO:0000256" key="7">
    <source>
        <dbReference type="ARBA" id="ARBA00023303"/>
    </source>
</evidence>
<dbReference type="GO" id="GO:0008076">
    <property type="term" value="C:voltage-gated potassium channel complex"/>
    <property type="evidence" value="ECO:0007669"/>
    <property type="project" value="InterPro"/>
</dbReference>
<dbReference type="Gene3D" id="1.20.120.350">
    <property type="entry name" value="Voltage-gated potassium channels. Chain C"/>
    <property type="match status" value="1"/>
</dbReference>
<evidence type="ECO:0000256" key="4">
    <source>
        <dbReference type="ARBA" id="ARBA00022989"/>
    </source>
</evidence>
<accession>A0A7I7YNR5</accession>
<dbReference type="Gene3D" id="1.20.5.110">
    <property type="match status" value="1"/>
</dbReference>
<feature type="region of interest" description="Disordered" evidence="8">
    <location>
        <begin position="217"/>
        <end position="245"/>
    </location>
</feature>
<feature type="transmembrane region" description="Helical" evidence="9">
    <location>
        <begin position="59"/>
        <end position="85"/>
    </location>
</feature>
<feature type="transmembrane region" description="Helical" evidence="9">
    <location>
        <begin position="131"/>
        <end position="148"/>
    </location>
</feature>
<evidence type="ECO:0000256" key="2">
    <source>
        <dbReference type="ARBA" id="ARBA00022448"/>
    </source>
</evidence>
<dbReference type="PANTHER" id="PTHR11537:SF254">
    <property type="entry name" value="POTASSIUM VOLTAGE-GATED CHANNEL PROTEIN SHAB"/>
    <property type="match status" value="1"/>
</dbReference>
<proteinExistence type="predicted"/>
<feature type="transmembrane region" description="Helical" evidence="9">
    <location>
        <begin position="97"/>
        <end position="119"/>
    </location>
</feature>
<comment type="subcellular location">
    <subcellularLocation>
        <location evidence="1">Membrane</location>
        <topology evidence="1">Multi-pass membrane protein</topology>
    </subcellularLocation>
</comment>
<dbReference type="Proteomes" id="UP000467105">
    <property type="component" value="Chromosome"/>
</dbReference>
<name>A0A7I7YNR5_9MYCO</name>
<evidence type="ECO:0000256" key="5">
    <source>
        <dbReference type="ARBA" id="ARBA00023065"/>
    </source>
</evidence>
<evidence type="ECO:0000256" key="9">
    <source>
        <dbReference type="SAM" id="Phobius"/>
    </source>
</evidence>
<evidence type="ECO:0000313" key="11">
    <source>
        <dbReference type="EMBL" id="BBZ43496.1"/>
    </source>
</evidence>
<reference evidence="11 12" key="1">
    <citation type="journal article" date="2019" name="Emerg. Microbes Infect.">
        <title>Comprehensive subspecies identification of 175 nontuberculous mycobacteria species based on 7547 genomic profiles.</title>
        <authorList>
            <person name="Matsumoto Y."/>
            <person name="Kinjo T."/>
            <person name="Motooka D."/>
            <person name="Nabeya D."/>
            <person name="Jung N."/>
            <person name="Uechi K."/>
            <person name="Horii T."/>
            <person name="Iida T."/>
            <person name="Fujita J."/>
            <person name="Nakamura S."/>
        </authorList>
    </citation>
    <scope>NUCLEOTIDE SEQUENCE [LARGE SCALE GENOMIC DNA]</scope>
    <source>
        <strain evidence="11 12">JCM 14742</strain>
    </source>
</reference>
<dbReference type="InterPro" id="IPR027359">
    <property type="entry name" value="Volt_channel_dom_sf"/>
</dbReference>
<feature type="transmembrane region" description="Helical" evidence="9">
    <location>
        <begin position="160"/>
        <end position="184"/>
    </location>
</feature>
<keyword evidence="4 9" id="KW-1133">Transmembrane helix</keyword>
<dbReference type="InterPro" id="IPR013099">
    <property type="entry name" value="K_chnl_dom"/>
</dbReference>
<organism evidence="11 12">
    <name type="scientific">Mycobacterium parmense</name>
    <dbReference type="NCBI Taxonomy" id="185642"/>
    <lineage>
        <taxon>Bacteria</taxon>
        <taxon>Bacillati</taxon>
        <taxon>Actinomycetota</taxon>
        <taxon>Actinomycetes</taxon>
        <taxon>Mycobacteriales</taxon>
        <taxon>Mycobacteriaceae</taxon>
        <taxon>Mycobacterium</taxon>
        <taxon>Mycobacterium simiae complex</taxon>
    </lineage>
</organism>
<evidence type="ECO:0000256" key="6">
    <source>
        <dbReference type="ARBA" id="ARBA00023136"/>
    </source>
</evidence>
<feature type="compositionally biased region" description="Basic and acidic residues" evidence="8">
    <location>
        <begin position="227"/>
        <end position="236"/>
    </location>
</feature>
<dbReference type="RefSeq" id="WP_085271383.1">
    <property type="nucleotide sequence ID" value="NZ_AP022614.1"/>
</dbReference>
<keyword evidence="12" id="KW-1185">Reference proteome</keyword>
<dbReference type="GO" id="GO:0001508">
    <property type="term" value="P:action potential"/>
    <property type="evidence" value="ECO:0007669"/>
    <property type="project" value="TreeGrafter"/>
</dbReference>
<keyword evidence="2" id="KW-0813">Transport</keyword>
<protein>
    <submittedName>
        <fullName evidence="11">Voltage-gated potassium channel</fullName>
    </submittedName>
</protein>
<dbReference type="InterPro" id="IPR028325">
    <property type="entry name" value="VG_K_chnl"/>
</dbReference>
<dbReference type="Pfam" id="PF07885">
    <property type="entry name" value="Ion_trans_2"/>
    <property type="match status" value="1"/>
</dbReference>
<dbReference type="SUPFAM" id="SSF81324">
    <property type="entry name" value="Voltage-gated potassium channels"/>
    <property type="match status" value="1"/>
</dbReference>
<keyword evidence="3 9" id="KW-0812">Transmembrane</keyword>
<dbReference type="AlphaFoldDB" id="A0A7I7YNR5"/>